<dbReference type="Proteomes" id="UP001370348">
    <property type="component" value="Chromosome"/>
</dbReference>
<name>A0ABZ2LTG5_9BACT</name>
<gene>
    <name evidence="2" type="ORF">LZC94_34155</name>
</gene>
<dbReference type="InterPro" id="IPR015947">
    <property type="entry name" value="PUA-like_sf"/>
</dbReference>
<evidence type="ECO:0000259" key="1">
    <source>
        <dbReference type="Pfam" id="PF01878"/>
    </source>
</evidence>
<dbReference type="InterPro" id="IPR002740">
    <property type="entry name" value="EVE_domain"/>
</dbReference>
<organism evidence="2 3">
    <name type="scientific">Pendulispora albinea</name>
    <dbReference type="NCBI Taxonomy" id="2741071"/>
    <lineage>
        <taxon>Bacteria</taxon>
        <taxon>Pseudomonadati</taxon>
        <taxon>Myxococcota</taxon>
        <taxon>Myxococcia</taxon>
        <taxon>Myxococcales</taxon>
        <taxon>Sorangiineae</taxon>
        <taxon>Pendulisporaceae</taxon>
        <taxon>Pendulispora</taxon>
    </lineage>
</organism>
<dbReference type="InterPro" id="IPR052181">
    <property type="entry name" value="5hmC_binding"/>
</dbReference>
<feature type="domain" description="EVE" evidence="1">
    <location>
        <begin position="3"/>
        <end position="132"/>
    </location>
</feature>
<proteinExistence type="predicted"/>
<sequence>MSAWLIKSEPSVYPFSQLVSDKKTVWDGVRNFEARNNLRKMRKGDLCLFYHSNEGKAVVGIAKVAKEAYPDPSSEEGEDWSVVEVSPVKSLTEPVTLEHIKSHPQLSQMALVRRSRLSVVPVTDAEFRTVLSEGKTKL</sequence>
<evidence type="ECO:0000313" key="2">
    <source>
        <dbReference type="EMBL" id="WXB12884.1"/>
    </source>
</evidence>
<dbReference type="CDD" id="cd21133">
    <property type="entry name" value="EVE"/>
    <property type="match status" value="1"/>
</dbReference>
<dbReference type="PANTHER" id="PTHR14087:SF7">
    <property type="entry name" value="THYMOCYTE NUCLEAR PROTEIN 1"/>
    <property type="match status" value="1"/>
</dbReference>
<protein>
    <submittedName>
        <fullName evidence="2">EVE domain-containing protein</fullName>
    </submittedName>
</protein>
<dbReference type="Pfam" id="PF01878">
    <property type="entry name" value="EVE"/>
    <property type="match status" value="1"/>
</dbReference>
<dbReference type="EMBL" id="CP089984">
    <property type="protein sequence ID" value="WXB12884.1"/>
    <property type="molecule type" value="Genomic_DNA"/>
</dbReference>
<dbReference type="InterPro" id="IPR047197">
    <property type="entry name" value="THYN1-like_EVE"/>
</dbReference>
<keyword evidence="3" id="KW-1185">Reference proteome</keyword>
<dbReference type="SUPFAM" id="SSF88697">
    <property type="entry name" value="PUA domain-like"/>
    <property type="match status" value="1"/>
</dbReference>
<dbReference type="Gene3D" id="3.10.590.10">
    <property type="entry name" value="ph1033 like domains"/>
    <property type="match status" value="1"/>
</dbReference>
<reference evidence="2 3" key="1">
    <citation type="submission" date="2021-12" db="EMBL/GenBank/DDBJ databases">
        <title>Discovery of the Pendulisporaceae a myxobacterial family with distinct sporulation behavior and unique specialized metabolism.</title>
        <authorList>
            <person name="Garcia R."/>
            <person name="Popoff A."/>
            <person name="Bader C.D."/>
            <person name="Loehr J."/>
            <person name="Walesch S."/>
            <person name="Walt C."/>
            <person name="Boldt J."/>
            <person name="Bunk B."/>
            <person name="Haeckl F.J.F.P.J."/>
            <person name="Gunesch A.P."/>
            <person name="Birkelbach J."/>
            <person name="Nuebel U."/>
            <person name="Pietschmann T."/>
            <person name="Bach T."/>
            <person name="Mueller R."/>
        </authorList>
    </citation>
    <scope>NUCLEOTIDE SEQUENCE [LARGE SCALE GENOMIC DNA]</scope>
    <source>
        <strain evidence="2 3">MSr11954</strain>
    </source>
</reference>
<evidence type="ECO:0000313" key="3">
    <source>
        <dbReference type="Proteomes" id="UP001370348"/>
    </source>
</evidence>
<accession>A0ABZ2LTG5</accession>
<dbReference type="RefSeq" id="WP_394822504.1">
    <property type="nucleotide sequence ID" value="NZ_CP089984.1"/>
</dbReference>
<dbReference type="PANTHER" id="PTHR14087">
    <property type="entry name" value="THYMOCYTE NUCLEAR PROTEIN 1"/>
    <property type="match status" value="1"/>
</dbReference>